<evidence type="ECO:0000313" key="1">
    <source>
        <dbReference type="EMBL" id="QJA59706.1"/>
    </source>
</evidence>
<protein>
    <submittedName>
        <fullName evidence="1">Uncharacterized protein</fullName>
    </submittedName>
</protein>
<sequence>MEEQIEKQVQAVGVIRQEMKAYAGAKADLEQRALDTLRRLETLGYRLVPPLSDEKLREEVAGILCKDCETHQANHRCAPTGDDALDCYGYLADKILNLFQSAQAEDVRQEREIISLRRKSTGEFTIYADGELVETYELDEEHPEMAAGLLPIKLWRTFNKVLRKREQALSTKDKQIEKGE</sequence>
<name>A0A6M3IQ93_9ZZZZ</name>
<gene>
    <name evidence="1" type="ORF">MM415B01245_0018</name>
</gene>
<organism evidence="1">
    <name type="scientific">viral metagenome</name>
    <dbReference type="NCBI Taxonomy" id="1070528"/>
    <lineage>
        <taxon>unclassified sequences</taxon>
        <taxon>metagenomes</taxon>
        <taxon>organismal metagenomes</taxon>
    </lineage>
</organism>
<dbReference type="AlphaFoldDB" id="A0A6M3IQ93"/>
<accession>A0A6M3IQ93</accession>
<proteinExistence type="predicted"/>
<dbReference type="EMBL" id="MT141381">
    <property type="protein sequence ID" value="QJA59706.1"/>
    <property type="molecule type" value="Genomic_DNA"/>
</dbReference>
<reference evidence="1" key="1">
    <citation type="submission" date="2020-03" db="EMBL/GenBank/DDBJ databases">
        <title>The deep terrestrial virosphere.</title>
        <authorList>
            <person name="Holmfeldt K."/>
            <person name="Nilsson E."/>
            <person name="Simone D."/>
            <person name="Lopez-Fernandez M."/>
            <person name="Wu X."/>
            <person name="de Brujin I."/>
            <person name="Lundin D."/>
            <person name="Andersson A."/>
            <person name="Bertilsson S."/>
            <person name="Dopson M."/>
        </authorList>
    </citation>
    <scope>NUCLEOTIDE SEQUENCE</scope>
    <source>
        <strain evidence="1">MM415B01245</strain>
    </source>
</reference>